<dbReference type="Pfam" id="PF00795">
    <property type="entry name" value="CN_hydrolase"/>
    <property type="match status" value="1"/>
</dbReference>
<dbReference type="Gene3D" id="3.60.110.10">
    <property type="entry name" value="Carbon-nitrogen hydrolase"/>
    <property type="match status" value="1"/>
</dbReference>
<protein>
    <submittedName>
        <fullName evidence="4">Predicted amidohydrolase</fullName>
    </submittedName>
</protein>
<name>A0A1I3CXW8_9FIRM</name>
<sequence>MKSQYQIAAIQMKSVMKETKHNLDKAIDLIEKAAKDGAELICLPELFYQGYHLTQQEFFQTAEYPDGVMYQELAKVAKEKQLHIVAPYAEKTHMPGVIYNAAILINDQGQLQGNMRKVYLWGEESTKFRAGNHYPVYETPLGKIGIMICYDIEFPEPPRIQALKGAELILAPSVWSLTGEPRWDIDLPAAALYNGLFTMGVNTIDNGACGKSKVVNPKGIVVNEAPKEKETILITEINRKDIYQARADIPYLKDFREDTFSMEAVHQY</sequence>
<evidence type="ECO:0000313" key="5">
    <source>
        <dbReference type="Proteomes" id="UP000199287"/>
    </source>
</evidence>
<reference evidence="5" key="1">
    <citation type="submission" date="2016-10" db="EMBL/GenBank/DDBJ databases">
        <authorList>
            <person name="Varghese N."/>
            <person name="Submissions S."/>
        </authorList>
    </citation>
    <scope>NUCLEOTIDE SEQUENCE [LARGE SCALE GENOMIC DNA]</scope>
    <source>
        <strain evidence="5">Z-7934</strain>
    </source>
</reference>
<dbReference type="PANTHER" id="PTHR43674:SF2">
    <property type="entry name" value="BETA-UREIDOPROPIONASE"/>
    <property type="match status" value="1"/>
</dbReference>
<evidence type="ECO:0000313" key="4">
    <source>
        <dbReference type="EMBL" id="SFH79109.1"/>
    </source>
</evidence>
<dbReference type="Proteomes" id="UP000199287">
    <property type="component" value="Unassembled WGS sequence"/>
</dbReference>
<dbReference type="EMBL" id="FOQA01000003">
    <property type="protein sequence ID" value="SFH79109.1"/>
    <property type="molecule type" value="Genomic_DNA"/>
</dbReference>
<dbReference type="InterPro" id="IPR001110">
    <property type="entry name" value="UPF0012_CS"/>
</dbReference>
<proteinExistence type="inferred from homology"/>
<keyword evidence="5" id="KW-1185">Reference proteome</keyword>
<dbReference type="PROSITE" id="PS50263">
    <property type="entry name" value="CN_HYDROLASE"/>
    <property type="match status" value="1"/>
</dbReference>
<dbReference type="OrthoDB" id="9811121at2"/>
<keyword evidence="2 4" id="KW-0378">Hydrolase</keyword>
<dbReference type="InterPro" id="IPR003010">
    <property type="entry name" value="C-N_Hydrolase"/>
</dbReference>
<dbReference type="PROSITE" id="PS01227">
    <property type="entry name" value="UPF0012"/>
    <property type="match status" value="1"/>
</dbReference>
<evidence type="ECO:0000256" key="1">
    <source>
        <dbReference type="ARBA" id="ARBA00010613"/>
    </source>
</evidence>
<dbReference type="SUPFAM" id="SSF56317">
    <property type="entry name" value="Carbon-nitrogen hydrolase"/>
    <property type="match status" value="1"/>
</dbReference>
<dbReference type="PANTHER" id="PTHR43674">
    <property type="entry name" value="NITRILASE C965.09-RELATED"/>
    <property type="match status" value="1"/>
</dbReference>
<feature type="domain" description="CN hydrolase" evidence="3">
    <location>
        <begin position="5"/>
        <end position="239"/>
    </location>
</feature>
<comment type="similarity">
    <text evidence="1">Belongs to the carbon-nitrogen hydrolase superfamily. NIT1/NIT2 family.</text>
</comment>
<evidence type="ECO:0000259" key="3">
    <source>
        <dbReference type="PROSITE" id="PS50263"/>
    </source>
</evidence>
<organism evidence="4 5">
    <name type="scientific">Tindallia magadiensis</name>
    <dbReference type="NCBI Taxonomy" id="69895"/>
    <lineage>
        <taxon>Bacteria</taxon>
        <taxon>Bacillati</taxon>
        <taxon>Bacillota</taxon>
        <taxon>Clostridia</taxon>
        <taxon>Peptostreptococcales</taxon>
        <taxon>Tindalliaceae</taxon>
        <taxon>Tindallia</taxon>
    </lineage>
</organism>
<dbReference type="AlphaFoldDB" id="A0A1I3CXW8"/>
<dbReference type="RefSeq" id="WP_093370971.1">
    <property type="nucleotide sequence ID" value="NZ_FOQA01000003.1"/>
</dbReference>
<evidence type="ECO:0000256" key="2">
    <source>
        <dbReference type="ARBA" id="ARBA00022801"/>
    </source>
</evidence>
<gene>
    <name evidence="4" type="ORF">SAMN05192551_10360</name>
</gene>
<dbReference type="GO" id="GO:0016811">
    <property type="term" value="F:hydrolase activity, acting on carbon-nitrogen (but not peptide) bonds, in linear amides"/>
    <property type="evidence" value="ECO:0007669"/>
    <property type="project" value="TreeGrafter"/>
</dbReference>
<accession>A0A1I3CXW8</accession>
<dbReference type="InterPro" id="IPR050345">
    <property type="entry name" value="Aliph_Amidase/BUP"/>
</dbReference>
<dbReference type="STRING" id="69895.SAMN05192551_10360"/>
<dbReference type="InterPro" id="IPR036526">
    <property type="entry name" value="C-N_Hydrolase_sf"/>
</dbReference>